<dbReference type="InterPro" id="IPR003653">
    <property type="entry name" value="Peptidase_C48_C"/>
</dbReference>
<dbReference type="Gene3D" id="3.40.395.10">
    <property type="entry name" value="Adenoviral Proteinase, Chain A"/>
    <property type="match status" value="1"/>
</dbReference>
<dbReference type="GO" id="GO:0008234">
    <property type="term" value="F:cysteine-type peptidase activity"/>
    <property type="evidence" value="ECO:0007669"/>
    <property type="project" value="InterPro"/>
</dbReference>
<feature type="compositionally biased region" description="Basic and acidic residues" evidence="4">
    <location>
        <begin position="285"/>
        <end position="296"/>
    </location>
</feature>
<dbReference type="Pfam" id="PF02902">
    <property type="entry name" value="Peptidase_C48"/>
    <property type="match status" value="1"/>
</dbReference>
<feature type="region of interest" description="Disordered" evidence="4">
    <location>
        <begin position="231"/>
        <end position="329"/>
    </location>
</feature>
<feature type="compositionally biased region" description="Basic and acidic residues" evidence="4">
    <location>
        <begin position="181"/>
        <end position="191"/>
    </location>
</feature>
<evidence type="ECO:0000313" key="6">
    <source>
        <dbReference type="EMBL" id="KAK1839144.1"/>
    </source>
</evidence>
<dbReference type="EMBL" id="JAQOWY010000714">
    <property type="protein sequence ID" value="KAK1839144.1"/>
    <property type="molecule type" value="Genomic_DNA"/>
</dbReference>
<dbReference type="SUPFAM" id="SSF54001">
    <property type="entry name" value="Cysteine proteinases"/>
    <property type="match status" value="1"/>
</dbReference>
<dbReference type="InterPro" id="IPR038765">
    <property type="entry name" value="Papain-like_cys_pep_sf"/>
</dbReference>
<keyword evidence="7" id="KW-1185">Reference proteome</keyword>
<organism evidence="6 7">
    <name type="scientific">Colletotrichum chrysophilum</name>
    <dbReference type="NCBI Taxonomy" id="1836956"/>
    <lineage>
        <taxon>Eukaryota</taxon>
        <taxon>Fungi</taxon>
        <taxon>Dikarya</taxon>
        <taxon>Ascomycota</taxon>
        <taxon>Pezizomycotina</taxon>
        <taxon>Sordariomycetes</taxon>
        <taxon>Hypocreomycetidae</taxon>
        <taxon>Glomerellales</taxon>
        <taxon>Glomerellaceae</taxon>
        <taxon>Colletotrichum</taxon>
        <taxon>Colletotrichum gloeosporioides species complex</taxon>
    </lineage>
</organism>
<sequence length="711" mass="79808">MDRLSASVRASLESFRLGRHEAWESLAETIQPTPSNGYASLHSVTYEYFSAPEQTSARQTILGLLGRLYHDHCENLPQKQKSGLTQASRNWNVTIWHFFLALGPDILRSRESCLAIVRMSKRKNLDFHTCIAQIHAQRKERLKKIARSTSLDTAGKVKPADIIAAESSDGEEGKTPNASDTDMRQTPERSLEIGVESTESILKATATEGWRLLNRKNNVKDAGFRAKEAGALKEFDPANPKGFEDATEDEDLEGDTLIDMSSEKGRRSSRGSNLVIQSTPEPEELATRVESIKDTRATSSRPTRKRPTPIFDVSVDASGPPSVKRARSNDEDGVTLINSTTVPLEQLVLGARSLEGDSWANDTAVSNTIGKLRAKDCYVLDSLFLAGTRFLRRTPTERYFVAPVNIRNMHWALYFWDTELETIEYYDSMKHSNLHCKDRLLSIINSAFKPARMPEIQVCKVSCVPSSNNATNSLQAFQQKNRNHCGPLAILNAFRKRLGVEEFVKGDDFDSKSARTYFQRLLLTSLDAAPLGFAEKAGVLTSQETSRGIFDEMKAVKLQGRLRRVVQKDFLLQANLTWRASNLVKVHEAHRTIVHQAYEQSLQARDVRDHELRRLQSLKYYVSSLPTDILEQTSSATVFGPCLDMMEKMARENLGRMLPAAEKMAIQSGPLSWAQDRPITRSILMLRHLGRQYSKAEKALCDFRGALEGLT</sequence>
<reference evidence="6" key="1">
    <citation type="submission" date="2023-01" db="EMBL/GenBank/DDBJ databases">
        <title>Colletotrichum chrysophilum M932 genome sequence.</title>
        <authorList>
            <person name="Baroncelli R."/>
        </authorList>
    </citation>
    <scope>NUCLEOTIDE SEQUENCE</scope>
    <source>
        <strain evidence="6">M932</strain>
    </source>
</reference>
<evidence type="ECO:0000256" key="1">
    <source>
        <dbReference type="ARBA" id="ARBA00005234"/>
    </source>
</evidence>
<dbReference type="GO" id="GO:0006508">
    <property type="term" value="P:proteolysis"/>
    <property type="evidence" value="ECO:0007669"/>
    <property type="project" value="UniProtKB-KW"/>
</dbReference>
<gene>
    <name evidence="6" type="ORF">CCHR01_18241</name>
</gene>
<accession>A0AAD9E666</accession>
<proteinExistence type="inferred from homology"/>
<evidence type="ECO:0000313" key="7">
    <source>
        <dbReference type="Proteomes" id="UP001243330"/>
    </source>
</evidence>
<dbReference type="GO" id="GO:0019783">
    <property type="term" value="F:ubiquitin-like protein peptidase activity"/>
    <property type="evidence" value="ECO:0007669"/>
    <property type="project" value="UniProtKB-ARBA"/>
</dbReference>
<protein>
    <submittedName>
        <fullName evidence="6">Sentrin-specific protease 2-like protein</fullName>
    </submittedName>
</protein>
<dbReference type="Proteomes" id="UP001243330">
    <property type="component" value="Unassembled WGS sequence"/>
</dbReference>
<feature type="compositionally biased region" description="Acidic residues" evidence="4">
    <location>
        <begin position="245"/>
        <end position="256"/>
    </location>
</feature>
<feature type="domain" description="Ubiquitin-like protease family profile" evidence="5">
    <location>
        <begin position="399"/>
        <end position="493"/>
    </location>
</feature>
<comment type="caution">
    <text evidence="6">The sequence shown here is derived from an EMBL/GenBank/DDBJ whole genome shotgun (WGS) entry which is preliminary data.</text>
</comment>
<feature type="region of interest" description="Disordered" evidence="4">
    <location>
        <begin position="160"/>
        <end position="193"/>
    </location>
</feature>
<keyword evidence="2 6" id="KW-0645">Protease</keyword>
<dbReference type="AlphaFoldDB" id="A0AAD9E666"/>
<name>A0AAD9E666_9PEZI</name>
<keyword evidence="3" id="KW-0378">Hydrolase</keyword>
<evidence type="ECO:0000256" key="2">
    <source>
        <dbReference type="ARBA" id="ARBA00022670"/>
    </source>
</evidence>
<evidence type="ECO:0000256" key="4">
    <source>
        <dbReference type="SAM" id="MobiDB-lite"/>
    </source>
</evidence>
<evidence type="ECO:0000259" key="5">
    <source>
        <dbReference type="Pfam" id="PF02902"/>
    </source>
</evidence>
<evidence type="ECO:0000256" key="3">
    <source>
        <dbReference type="ARBA" id="ARBA00022801"/>
    </source>
</evidence>
<comment type="similarity">
    <text evidence="1">Belongs to the peptidase C48 family.</text>
</comment>